<keyword evidence="5" id="KW-0949">S-adenosyl-L-methionine</keyword>
<evidence type="ECO:0000256" key="6">
    <source>
        <dbReference type="PROSITE-ProRule" id="PRU00050"/>
    </source>
</evidence>
<protein>
    <recommendedName>
        <fullName evidence="2">protein-glutamate O-methyltransferase</fullName>
        <ecNumber evidence="2">2.1.1.80</ecNumber>
    </recommendedName>
</protein>
<dbReference type="EC" id="2.1.1.80" evidence="2"/>
<gene>
    <name evidence="11" type="ORF">MTX78_13205</name>
</gene>
<dbReference type="InterPro" id="IPR022641">
    <property type="entry name" value="CheR_N"/>
</dbReference>
<dbReference type="Pfam" id="PF01739">
    <property type="entry name" value="CheR"/>
    <property type="match status" value="1"/>
</dbReference>
<dbReference type="InterPro" id="IPR029063">
    <property type="entry name" value="SAM-dependent_MTases_sf"/>
</dbReference>
<dbReference type="PANTHER" id="PTHR24422:SF27">
    <property type="entry name" value="PROTEIN-GLUTAMATE O-METHYLTRANSFERASE"/>
    <property type="match status" value="1"/>
</dbReference>
<dbReference type="SUPFAM" id="SSF55785">
    <property type="entry name" value="PYP-like sensor domain (PAS domain)"/>
    <property type="match status" value="1"/>
</dbReference>
<keyword evidence="12" id="KW-1185">Reference proteome</keyword>
<feature type="active site" evidence="6">
    <location>
        <position position="86"/>
    </location>
</feature>
<organism evidence="11 12">
    <name type="scientific">Hymenobacter tibetensis</name>
    <dbReference type="NCBI Taxonomy" id="497967"/>
    <lineage>
        <taxon>Bacteria</taxon>
        <taxon>Pseudomonadati</taxon>
        <taxon>Bacteroidota</taxon>
        <taxon>Cytophagia</taxon>
        <taxon>Cytophagales</taxon>
        <taxon>Hymenobacteraceae</taxon>
        <taxon>Hymenobacter</taxon>
    </lineage>
</organism>
<dbReference type="CDD" id="cd16434">
    <property type="entry name" value="CheB-CheR_fusion"/>
    <property type="match status" value="1"/>
</dbReference>
<evidence type="ECO:0000259" key="9">
    <source>
        <dbReference type="PROSITE" id="PS50122"/>
    </source>
</evidence>
<dbReference type="Pfam" id="PF03705">
    <property type="entry name" value="CheR_N"/>
    <property type="match status" value="1"/>
</dbReference>
<evidence type="ECO:0000313" key="11">
    <source>
        <dbReference type="EMBL" id="UOG73082.1"/>
    </source>
</evidence>
<dbReference type="Proteomes" id="UP000831113">
    <property type="component" value="Chromosome"/>
</dbReference>
<dbReference type="InterPro" id="IPR000673">
    <property type="entry name" value="Sig_transdc_resp-reg_Me-estase"/>
</dbReference>
<evidence type="ECO:0000256" key="4">
    <source>
        <dbReference type="ARBA" id="ARBA00022679"/>
    </source>
</evidence>
<dbReference type="SUPFAM" id="SSF52738">
    <property type="entry name" value="Methylesterase CheB, C-terminal domain"/>
    <property type="match status" value="1"/>
</dbReference>
<feature type="domain" description="CheR-type methyltransferase" evidence="10">
    <location>
        <begin position="260"/>
        <end position="520"/>
    </location>
</feature>
<dbReference type="PANTHER" id="PTHR24422">
    <property type="entry name" value="CHEMOTAXIS PROTEIN METHYLTRANSFERASE"/>
    <property type="match status" value="1"/>
</dbReference>
<dbReference type="InterPro" id="IPR036804">
    <property type="entry name" value="CheR_N_sf"/>
</dbReference>
<dbReference type="SUPFAM" id="SSF47757">
    <property type="entry name" value="Chemotaxis receptor methyltransferase CheR, N-terminal domain"/>
    <property type="match status" value="1"/>
</dbReference>
<evidence type="ECO:0000259" key="10">
    <source>
        <dbReference type="PROSITE" id="PS50123"/>
    </source>
</evidence>
<keyword evidence="3" id="KW-0489">Methyltransferase</keyword>
<evidence type="ECO:0000256" key="1">
    <source>
        <dbReference type="ARBA" id="ARBA00001541"/>
    </source>
</evidence>
<dbReference type="PROSITE" id="PS50122">
    <property type="entry name" value="CHEB"/>
    <property type="match status" value="1"/>
</dbReference>
<evidence type="ECO:0000256" key="7">
    <source>
        <dbReference type="SAM" id="Coils"/>
    </source>
</evidence>
<keyword evidence="6" id="KW-0145">Chemotaxis</keyword>
<dbReference type="InterPro" id="IPR035965">
    <property type="entry name" value="PAS-like_dom_sf"/>
</dbReference>
<evidence type="ECO:0000313" key="12">
    <source>
        <dbReference type="Proteomes" id="UP000831113"/>
    </source>
</evidence>
<sequence>MNKNSEGPDSPPSTTSHAGANATELAAEAGIEIQPGPDRVGFSTARNPINFSVVCLGGSAGSLSALEDILRAIPESSGVAYVVVTHQMPGADGELRQVLQHFTSVPVIEVTDGLRVRPNHIYVIPPAKDMSLLHGTLHLFEPTQQPGRRLPIDYFLQSLAKDVRDRAVCVILSGMGSDGSIGLKMVMENFGMVMVQEPESAEYDGMPRAAIATEFVDYILPAAEIVPRLLNYVHQPATRRLLRAQAAAPDAPPSLPAHALQKIFILIRNQTGHDFSYYKRNTVFRRIERRMNSHQIKEFTQYVRYLQENPGEVEQLFKELLIGVTKFFRDPEAYAVLRRSLLPLVRKKEPGSTIRVWAPGCSTGEEAYSLAMTLRECLDTEPDRNLSFQLFATDINPESIDQARAGFYPANIAADISAERLRRFFTKVDNSYQIRKDVRDSMVFALHNISKDAPFTRLDLLCCRNLLIYLSSELQKSLIPVFHYALNPGGLLFLGPSENLTGFQELFTPLDVKWKISRANETPSQLVRLANFPFSTSRQQQPVATIPSSMVSSSVPRRDNMFAALIQRLLLASYAPPAVVINQKGEILFVNGRTGKYLEPAPGLSGLNIFDMAREELHFEISEAVHRAVQERHVIVNEDVKVKTEAGVQQLRLTVKYLEGPEQLAGLLLVVFEDVAPPRRVRRGKGGLDPGRDAQITTLEKELQYTRHRLQTTIEEMESSLEELKSTNEELQSANEELQSTNEEAMTNKEEMQSLNEELMTLNMQYLHKTEELSQAANDMKNLLDATEIATIFIDNDMIIKRFTPPVGRIIPLLPTDVGRPLTHFANNLRYEQLATDVTQVIDRLVSVETTIQTTTGDWYAMRILPYRTLDNYINGAVITFTDISSLKQLEDEMEVSRRFAESVVETVREPLMVLDGELHVLTVSPSFADAFGVTPAAVKGQPLTVLCNGAWNQPDLLGHLRMLLNANSITFDDVEFEAAFPNVGTLRIQLYGRRITSEGRRTNHLLLGAQIIESVQA</sequence>
<dbReference type="Gene3D" id="3.40.50.180">
    <property type="entry name" value="Methylesterase CheB, C-terminal domain"/>
    <property type="match status" value="1"/>
</dbReference>
<dbReference type="Gene3D" id="3.40.50.150">
    <property type="entry name" value="Vaccinia Virus protein VP39"/>
    <property type="match status" value="1"/>
</dbReference>
<dbReference type="Gene3D" id="3.30.450.20">
    <property type="entry name" value="PAS domain"/>
    <property type="match status" value="2"/>
</dbReference>
<dbReference type="PROSITE" id="PS50112">
    <property type="entry name" value="PAS"/>
    <property type="match status" value="1"/>
</dbReference>
<feature type="coiled-coil region" evidence="7">
    <location>
        <begin position="707"/>
        <end position="772"/>
    </location>
</feature>
<dbReference type="InterPro" id="IPR035909">
    <property type="entry name" value="CheB_C"/>
</dbReference>
<dbReference type="EMBL" id="CP094669">
    <property type="protein sequence ID" value="UOG73082.1"/>
    <property type="molecule type" value="Genomic_DNA"/>
</dbReference>
<keyword evidence="6" id="KW-0378">Hydrolase</keyword>
<dbReference type="RefSeq" id="WP_243794909.1">
    <property type="nucleotide sequence ID" value="NZ_CP094669.1"/>
</dbReference>
<dbReference type="SMART" id="SM00091">
    <property type="entry name" value="PAS"/>
    <property type="match status" value="3"/>
</dbReference>
<feature type="active site" evidence="6">
    <location>
        <position position="59"/>
    </location>
</feature>
<keyword evidence="7" id="KW-0175">Coiled coil</keyword>
<feature type="domain" description="CheB-type methylesterase" evidence="9">
    <location>
        <begin position="48"/>
        <end position="236"/>
    </location>
</feature>
<name>A0ABY4CSR2_9BACT</name>
<evidence type="ECO:0000259" key="8">
    <source>
        <dbReference type="PROSITE" id="PS50112"/>
    </source>
</evidence>
<evidence type="ECO:0000256" key="2">
    <source>
        <dbReference type="ARBA" id="ARBA00012534"/>
    </source>
</evidence>
<dbReference type="PRINTS" id="PR00996">
    <property type="entry name" value="CHERMTFRASE"/>
</dbReference>
<accession>A0ABY4CSR2</accession>
<dbReference type="InterPro" id="IPR000780">
    <property type="entry name" value="CheR_MeTrfase"/>
</dbReference>
<reference evidence="11 12" key="1">
    <citation type="submission" date="2022-03" db="EMBL/GenBank/DDBJ databases">
        <title>Hymenobactersp. isolated from the air.</title>
        <authorList>
            <person name="Won M."/>
            <person name="Kwon S.-W."/>
        </authorList>
    </citation>
    <scope>NUCLEOTIDE SEQUENCE [LARGE SCALE GENOMIC DNA]</scope>
    <source>
        <strain evidence="11 12">KACC 21982</strain>
    </source>
</reference>
<dbReference type="SUPFAM" id="SSF53335">
    <property type="entry name" value="S-adenosyl-L-methionine-dependent methyltransferases"/>
    <property type="match status" value="1"/>
</dbReference>
<dbReference type="SMART" id="SM00138">
    <property type="entry name" value="MeTrc"/>
    <property type="match status" value="1"/>
</dbReference>
<dbReference type="Pfam" id="PF13426">
    <property type="entry name" value="PAS_9"/>
    <property type="match status" value="1"/>
</dbReference>
<dbReference type="InterPro" id="IPR022642">
    <property type="entry name" value="CheR_C"/>
</dbReference>
<keyword evidence="4" id="KW-0808">Transferase</keyword>
<dbReference type="PROSITE" id="PS50123">
    <property type="entry name" value="CHER"/>
    <property type="match status" value="1"/>
</dbReference>
<evidence type="ECO:0000256" key="5">
    <source>
        <dbReference type="ARBA" id="ARBA00022691"/>
    </source>
</evidence>
<dbReference type="Pfam" id="PF13596">
    <property type="entry name" value="PAS_10"/>
    <property type="match status" value="1"/>
</dbReference>
<dbReference type="InterPro" id="IPR000014">
    <property type="entry name" value="PAS"/>
</dbReference>
<evidence type="ECO:0000256" key="3">
    <source>
        <dbReference type="ARBA" id="ARBA00022603"/>
    </source>
</evidence>
<dbReference type="InterPro" id="IPR050903">
    <property type="entry name" value="Bact_Chemotaxis_MeTrfase"/>
</dbReference>
<proteinExistence type="predicted"/>
<feature type="active site" evidence="6">
    <location>
        <position position="178"/>
    </location>
</feature>
<dbReference type="Gene3D" id="1.10.155.10">
    <property type="entry name" value="Chemotaxis receptor methyltransferase CheR, N-terminal domain"/>
    <property type="match status" value="1"/>
</dbReference>
<feature type="domain" description="PAS" evidence="8">
    <location>
        <begin position="897"/>
        <end position="942"/>
    </location>
</feature>
<dbReference type="Pfam" id="PF01339">
    <property type="entry name" value="CheB_methylest"/>
    <property type="match status" value="1"/>
</dbReference>
<comment type="catalytic activity">
    <reaction evidence="1">
        <text>L-glutamyl-[protein] + S-adenosyl-L-methionine = [protein]-L-glutamate 5-O-methyl ester + S-adenosyl-L-homocysteine</text>
        <dbReference type="Rhea" id="RHEA:24452"/>
        <dbReference type="Rhea" id="RHEA-COMP:10208"/>
        <dbReference type="Rhea" id="RHEA-COMP:10311"/>
        <dbReference type="ChEBI" id="CHEBI:29973"/>
        <dbReference type="ChEBI" id="CHEBI:57856"/>
        <dbReference type="ChEBI" id="CHEBI:59789"/>
        <dbReference type="ChEBI" id="CHEBI:82795"/>
        <dbReference type="EC" id="2.1.1.80"/>
    </reaction>
</comment>